<evidence type="ECO:0000313" key="1">
    <source>
        <dbReference type="EMBL" id="GAE90928.1"/>
    </source>
</evidence>
<dbReference type="EMBL" id="BAVR01000111">
    <property type="protein sequence ID" value="GAE90928.1"/>
    <property type="molecule type" value="Genomic_DNA"/>
</dbReference>
<keyword evidence="2" id="KW-1185">Reference proteome</keyword>
<reference evidence="1" key="1">
    <citation type="journal article" date="2014" name="Genome Announc.">
        <title>Draft Genome Sequence of Clostridium straminisolvens Strain JCM 21531T, Isolated from a Cellulose-Degrading Bacterial Community.</title>
        <authorList>
            <person name="Yuki M."/>
            <person name="Oshima K."/>
            <person name="Suda W."/>
            <person name="Sakamoto M."/>
            <person name="Kitamura K."/>
            <person name="Iida T."/>
            <person name="Hattori M."/>
            <person name="Ohkuma M."/>
        </authorList>
    </citation>
    <scope>NUCLEOTIDE SEQUENCE [LARGE SCALE GENOMIC DNA]</scope>
    <source>
        <strain evidence="1">JCM 21531</strain>
    </source>
</reference>
<name>W4VDS4_9FIRM</name>
<dbReference type="AlphaFoldDB" id="W4VDS4"/>
<organism evidence="1 2">
    <name type="scientific">Acetivibrio straminisolvens JCM 21531</name>
    <dbReference type="NCBI Taxonomy" id="1294263"/>
    <lineage>
        <taxon>Bacteria</taxon>
        <taxon>Bacillati</taxon>
        <taxon>Bacillota</taxon>
        <taxon>Clostridia</taxon>
        <taxon>Eubacteriales</taxon>
        <taxon>Oscillospiraceae</taxon>
        <taxon>Acetivibrio</taxon>
    </lineage>
</organism>
<accession>W4VDS4</accession>
<dbReference type="STRING" id="1294263.JCM21531_4589"/>
<protein>
    <submittedName>
        <fullName evidence="1">Uncharacterized protein</fullName>
    </submittedName>
</protein>
<dbReference type="RefSeq" id="WP_038291488.1">
    <property type="nucleotide sequence ID" value="NZ_BAVR01000111.1"/>
</dbReference>
<dbReference type="Proteomes" id="UP000019109">
    <property type="component" value="Unassembled WGS sequence"/>
</dbReference>
<evidence type="ECO:0000313" key="2">
    <source>
        <dbReference type="Proteomes" id="UP000019109"/>
    </source>
</evidence>
<gene>
    <name evidence="1" type="ORF">JCM21531_4589</name>
</gene>
<sequence>MLNKKKLEMTFKKYKKNWIEEIESKDSEEEYEEIKNEIDDIIKMNAVEKDHVLLIDLSSISSYYLTKWKNEVLINGGNSIDELKKVQMVVFYQCVGQELYRIRYPNMDLEYDFLEVVTALIHFTMFGWEREENILFNLIVDNLGKNILDVDYPQKHIWFLLELYLRYRNRTIAGESQNVHLAVKDKLKKEGRSFELIPEDLDVYKEALDLWLSPNLEEVKSVIDKMILYHSVLVSDIDNEPEFGDYTYGFYPYEILFLMHIRRKLGLPVPDKFEDLLMNTPEAKVVINEPEPYPEWDPLLRAIDEFYRKNYPNYIPNKHGKLFE</sequence>
<comment type="caution">
    <text evidence="1">The sequence shown here is derived from an EMBL/GenBank/DDBJ whole genome shotgun (WGS) entry which is preliminary data.</text>
</comment>
<proteinExistence type="predicted"/>
<dbReference type="OrthoDB" id="2531719at2"/>